<dbReference type="InterPro" id="IPR002701">
    <property type="entry name" value="CM_II_prokaryot"/>
</dbReference>
<evidence type="ECO:0000256" key="6">
    <source>
        <dbReference type="ARBA" id="ARBA00013147"/>
    </source>
</evidence>
<dbReference type="STRING" id="213810.RUM_13260"/>
<evidence type="ECO:0000256" key="9">
    <source>
        <dbReference type="ARBA" id="ARBA00022490"/>
    </source>
</evidence>
<gene>
    <name evidence="23" type="ordered locus">RUM_13260</name>
</gene>
<dbReference type="InterPro" id="IPR045865">
    <property type="entry name" value="ACT-like_dom_sf"/>
</dbReference>
<keyword evidence="14 23" id="KW-0456">Lyase</keyword>
<protein>
    <recommendedName>
        <fullName evidence="7">Bifunctional chorismate mutase/prephenate dehydratase</fullName>
        <ecNumber evidence="6">4.2.1.51</ecNumber>
    </recommendedName>
    <alternativeName>
        <fullName evidence="17">Chorismate mutase-prephenate dehydratase</fullName>
    </alternativeName>
    <alternativeName>
        <fullName evidence="8">Prephenate dehydratase</fullName>
    </alternativeName>
    <alternativeName>
        <fullName evidence="16">p-protein</fullName>
    </alternativeName>
</protein>
<keyword evidence="12" id="KW-0584">Phenylalanine biosynthesis</keyword>
<evidence type="ECO:0000256" key="1">
    <source>
        <dbReference type="ARBA" id="ARBA00000824"/>
    </source>
</evidence>
<evidence type="ECO:0000259" key="21">
    <source>
        <dbReference type="PROSITE" id="PS51171"/>
    </source>
</evidence>
<dbReference type="KEGG" id="rch:RUM_13260"/>
<evidence type="ECO:0000256" key="12">
    <source>
        <dbReference type="ARBA" id="ARBA00023222"/>
    </source>
</evidence>
<dbReference type="SUPFAM" id="SSF55021">
    <property type="entry name" value="ACT-like"/>
    <property type="match status" value="1"/>
</dbReference>
<name>D4LCV6_RUMC1</name>
<comment type="pathway">
    <text evidence="5">Metabolic intermediate biosynthesis; prephenate biosynthesis; prephenate from chorismate: step 1/1.</text>
</comment>
<keyword evidence="13" id="KW-0413">Isomerase</keyword>
<comment type="subcellular location">
    <subcellularLocation>
        <location evidence="3">Cytoplasm</location>
    </subcellularLocation>
</comment>
<dbReference type="InterPro" id="IPR036979">
    <property type="entry name" value="CM_dom_sf"/>
</dbReference>
<dbReference type="Pfam" id="PF01817">
    <property type="entry name" value="CM_2"/>
    <property type="match status" value="1"/>
</dbReference>
<dbReference type="GeneID" id="83156061"/>
<evidence type="ECO:0000256" key="2">
    <source>
        <dbReference type="ARBA" id="ARBA00002364"/>
    </source>
</evidence>
<dbReference type="GO" id="GO:0004106">
    <property type="term" value="F:chorismate mutase activity"/>
    <property type="evidence" value="ECO:0007669"/>
    <property type="project" value="UniProtKB-EC"/>
</dbReference>
<dbReference type="PIRSF" id="PIRSF001500">
    <property type="entry name" value="Chor_mut_pdt_Ppr"/>
    <property type="match status" value="1"/>
</dbReference>
<dbReference type="BioCyc" id="RCHA213810:RUM_RS06435-MONOMER"/>
<dbReference type="GO" id="GO:0005737">
    <property type="term" value="C:cytoplasm"/>
    <property type="evidence" value="ECO:0007669"/>
    <property type="project" value="UniProtKB-SubCell"/>
</dbReference>
<dbReference type="InterPro" id="IPR001086">
    <property type="entry name" value="Preph_deHydtase"/>
</dbReference>
<feature type="site" description="Essential for prephenate dehydratase activity" evidence="19">
    <location>
        <position position="272"/>
    </location>
</feature>
<dbReference type="PROSITE" id="PS51671">
    <property type="entry name" value="ACT"/>
    <property type="match status" value="1"/>
</dbReference>
<accession>D4LCV6</accession>
<dbReference type="PANTHER" id="PTHR21022">
    <property type="entry name" value="PREPHENATE DEHYDRATASE P PROTEIN"/>
    <property type="match status" value="1"/>
</dbReference>
<dbReference type="PANTHER" id="PTHR21022:SF19">
    <property type="entry name" value="PREPHENATE DEHYDRATASE-RELATED"/>
    <property type="match status" value="1"/>
</dbReference>
<evidence type="ECO:0000256" key="14">
    <source>
        <dbReference type="ARBA" id="ARBA00023239"/>
    </source>
</evidence>
<dbReference type="PATRIC" id="fig|213810.4.peg.1222"/>
<feature type="domain" description="Prephenate dehydratase" evidence="21">
    <location>
        <begin position="105"/>
        <end position="279"/>
    </location>
</feature>
<organism evidence="23 24">
    <name type="scientific">Ruminococcus champanellensis (strain DSM 18848 / JCM 17042 / KCTC 15320 / 18P13)</name>
    <dbReference type="NCBI Taxonomy" id="213810"/>
    <lineage>
        <taxon>Bacteria</taxon>
        <taxon>Bacillati</taxon>
        <taxon>Bacillota</taxon>
        <taxon>Clostridia</taxon>
        <taxon>Eubacteriales</taxon>
        <taxon>Oscillospiraceae</taxon>
        <taxon>Ruminococcus</taxon>
    </lineage>
</organism>
<evidence type="ECO:0000256" key="7">
    <source>
        <dbReference type="ARBA" id="ARBA00014401"/>
    </source>
</evidence>
<feature type="domain" description="Chorismate mutase" evidence="20">
    <location>
        <begin position="1"/>
        <end position="86"/>
    </location>
</feature>
<keyword evidence="9" id="KW-0963">Cytoplasm</keyword>
<dbReference type="GO" id="GO:0009094">
    <property type="term" value="P:L-phenylalanine biosynthetic process"/>
    <property type="evidence" value="ECO:0007669"/>
    <property type="project" value="UniProtKB-UniPathway"/>
</dbReference>
<dbReference type="GO" id="GO:0004664">
    <property type="term" value="F:prephenate dehydratase activity"/>
    <property type="evidence" value="ECO:0007669"/>
    <property type="project" value="UniProtKB-EC"/>
</dbReference>
<dbReference type="SUPFAM" id="SSF53850">
    <property type="entry name" value="Periplasmic binding protein-like II"/>
    <property type="match status" value="1"/>
</dbReference>
<reference evidence="23" key="1">
    <citation type="submission" date="2010-03" db="EMBL/GenBank/DDBJ databases">
        <title>The genome sequence of Ruminococcus sp. 18P13.</title>
        <authorList>
            <consortium name="metaHIT consortium -- http://www.metahit.eu/"/>
            <person name="Pajon A."/>
            <person name="Turner K."/>
            <person name="Parkhill J."/>
            <person name="Bernalier A."/>
        </authorList>
    </citation>
    <scope>NUCLEOTIDE SEQUENCE [LARGE SCALE GENOMIC DNA]</scope>
    <source>
        <strain evidence="23">Type strain: 18P13</strain>
    </source>
</reference>
<evidence type="ECO:0000256" key="16">
    <source>
        <dbReference type="ARBA" id="ARBA00031175"/>
    </source>
</evidence>
<evidence type="ECO:0000256" key="4">
    <source>
        <dbReference type="ARBA" id="ARBA00004741"/>
    </source>
</evidence>
<dbReference type="Pfam" id="PF00800">
    <property type="entry name" value="PDT"/>
    <property type="match status" value="1"/>
</dbReference>
<evidence type="ECO:0000313" key="24">
    <source>
        <dbReference type="Proteomes" id="UP000007054"/>
    </source>
</evidence>
<evidence type="ECO:0000256" key="18">
    <source>
        <dbReference type="ARBA" id="ARBA00047848"/>
    </source>
</evidence>
<evidence type="ECO:0000259" key="20">
    <source>
        <dbReference type="PROSITE" id="PS51168"/>
    </source>
</evidence>
<evidence type="ECO:0000256" key="5">
    <source>
        <dbReference type="ARBA" id="ARBA00004817"/>
    </source>
</evidence>
<dbReference type="SMART" id="SM00830">
    <property type="entry name" value="CM_2"/>
    <property type="match status" value="1"/>
</dbReference>
<dbReference type="EMBL" id="FP929052">
    <property type="protein sequence ID" value="CBL17451.1"/>
    <property type="molecule type" value="Genomic_DNA"/>
</dbReference>
<evidence type="ECO:0000256" key="11">
    <source>
        <dbReference type="ARBA" id="ARBA00023141"/>
    </source>
</evidence>
<dbReference type="Gene3D" id="1.20.59.10">
    <property type="entry name" value="Chorismate mutase"/>
    <property type="match status" value="1"/>
</dbReference>
<keyword evidence="15" id="KW-0511">Multifunctional enzyme</keyword>
<dbReference type="HOGENOM" id="CLU_035008_1_1_9"/>
<evidence type="ECO:0000256" key="8">
    <source>
        <dbReference type="ARBA" id="ARBA00021872"/>
    </source>
</evidence>
<keyword evidence="24" id="KW-1185">Reference proteome</keyword>
<dbReference type="AlphaFoldDB" id="D4LCV6"/>
<comment type="catalytic activity">
    <reaction evidence="1">
        <text>chorismate = prephenate</text>
        <dbReference type="Rhea" id="RHEA:13897"/>
        <dbReference type="ChEBI" id="CHEBI:29748"/>
        <dbReference type="ChEBI" id="CHEBI:29934"/>
        <dbReference type="EC" id="5.4.99.5"/>
    </reaction>
</comment>
<proteinExistence type="predicted"/>
<dbReference type="Gene3D" id="3.40.190.10">
    <property type="entry name" value="Periplasmic binding protein-like II"/>
    <property type="match status" value="2"/>
</dbReference>
<keyword evidence="11" id="KW-0057">Aromatic amino acid biosynthesis</keyword>
<dbReference type="Proteomes" id="UP000007054">
    <property type="component" value="Chromosome"/>
</dbReference>
<dbReference type="InterPro" id="IPR036263">
    <property type="entry name" value="Chorismate_II_sf"/>
</dbReference>
<dbReference type="UniPathway" id="UPA00121">
    <property type="reaction ID" value="UER00345"/>
</dbReference>
<dbReference type="RefSeq" id="WP_015558358.1">
    <property type="nucleotide sequence ID" value="NC_021039.1"/>
</dbReference>
<dbReference type="Gene3D" id="3.30.70.260">
    <property type="match status" value="1"/>
</dbReference>
<dbReference type="InterPro" id="IPR008242">
    <property type="entry name" value="Chor_mutase/pphenate_deHydtase"/>
</dbReference>
<evidence type="ECO:0000256" key="13">
    <source>
        <dbReference type="ARBA" id="ARBA00023235"/>
    </source>
</evidence>
<comment type="pathway">
    <text evidence="4">Amino-acid biosynthesis; L-phenylalanine biosynthesis; phenylpyruvate from prephenate: step 1/1.</text>
</comment>
<evidence type="ECO:0000256" key="3">
    <source>
        <dbReference type="ARBA" id="ARBA00004496"/>
    </source>
</evidence>
<evidence type="ECO:0000313" key="23">
    <source>
        <dbReference type="EMBL" id="CBL17451.1"/>
    </source>
</evidence>
<sequence length="371" mass="40812">MDLQALRAQINQLDETILSAFAQRMTICRQVGVYKKENHMPVFQKDREDQVIQRIRDMAPPDMSQSAAALFAAIMDISKCYQQQVLADASWMPSFQQVKTLSCARAGCQGTRGSNSETALRMLFPGAEAKFYATFGDVCKAVGSGEIDFGILPIQNTTTGTVIPTYELLHQQVGYIAATVNLEIRHCLAIRKDMDPAKLTTVCSHPQALQQCSGFLRESGLEQLSYSNTATAARFVAQSPLPYAAVCSPRCAEQYGLRILRPDIADAMENVTKFICFSKECLIPEQADTISIIAELPNRAGSLSRMLNKFAANGLDLQKLESRPVADGSFDVRFYLDFSGNVLDPRVNALLADLAGSLSEFRFLGNHQTLG</sequence>
<evidence type="ECO:0000256" key="17">
    <source>
        <dbReference type="ARBA" id="ARBA00031520"/>
    </source>
</evidence>
<dbReference type="PROSITE" id="PS51171">
    <property type="entry name" value="PREPHENATE_DEHYDR_3"/>
    <property type="match status" value="1"/>
</dbReference>
<dbReference type="EC" id="4.2.1.51" evidence="6"/>
<evidence type="ECO:0000256" key="19">
    <source>
        <dbReference type="PIRSR" id="PIRSR001500-2"/>
    </source>
</evidence>
<evidence type="ECO:0000259" key="22">
    <source>
        <dbReference type="PROSITE" id="PS51671"/>
    </source>
</evidence>
<keyword evidence="10" id="KW-0028">Amino-acid biosynthesis</keyword>
<dbReference type="SUPFAM" id="SSF48600">
    <property type="entry name" value="Chorismate mutase II"/>
    <property type="match status" value="1"/>
</dbReference>
<evidence type="ECO:0000256" key="10">
    <source>
        <dbReference type="ARBA" id="ARBA00022605"/>
    </source>
</evidence>
<reference evidence="23" key="2">
    <citation type="submission" date="2010-03" db="EMBL/GenBank/DDBJ databases">
        <authorList>
            <person name="Pajon A."/>
        </authorList>
    </citation>
    <scope>NUCLEOTIDE SEQUENCE</scope>
    <source>
        <strain evidence="23">Type strain: 18P13</strain>
    </source>
</reference>
<comment type="catalytic activity">
    <reaction evidence="18">
        <text>prephenate + H(+) = 3-phenylpyruvate + CO2 + H2O</text>
        <dbReference type="Rhea" id="RHEA:21648"/>
        <dbReference type="ChEBI" id="CHEBI:15377"/>
        <dbReference type="ChEBI" id="CHEBI:15378"/>
        <dbReference type="ChEBI" id="CHEBI:16526"/>
        <dbReference type="ChEBI" id="CHEBI:18005"/>
        <dbReference type="ChEBI" id="CHEBI:29934"/>
        <dbReference type="EC" id="4.2.1.51"/>
    </reaction>
</comment>
<dbReference type="PROSITE" id="PS51168">
    <property type="entry name" value="CHORISMATE_MUT_2"/>
    <property type="match status" value="1"/>
</dbReference>
<evidence type="ECO:0000256" key="15">
    <source>
        <dbReference type="ARBA" id="ARBA00023268"/>
    </source>
</evidence>
<dbReference type="CDD" id="cd04905">
    <property type="entry name" value="ACT_CM-PDT"/>
    <property type="match status" value="1"/>
</dbReference>
<feature type="domain" description="ACT" evidence="22">
    <location>
        <begin position="291"/>
        <end position="371"/>
    </location>
</feature>
<dbReference type="InterPro" id="IPR002912">
    <property type="entry name" value="ACT_dom"/>
</dbReference>
<comment type="function">
    <text evidence="2">Catalyzes the Claisen rearrangement of chorismate to prephenate and the decarboxylation/dehydration of prephenate to phenylpyruvate.</text>
</comment>
<dbReference type="UniPathway" id="UPA00120">
    <property type="reaction ID" value="UER00203"/>
</dbReference>
<dbReference type="GO" id="GO:0046417">
    <property type="term" value="P:chorismate metabolic process"/>
    <property type="evidence" value="ECO:0007669"/>
    <property type="project" value="InterPro"/>
</dbReference>
<dbReference type="CDD" id="cd13631">
    <property type="entry name" value="PBP2_Ct-PDT_like"/>
    <property type="match status" value="1"/>
</dbReference>